<sequence>MCPPSERPPPQATVITLPAQMHNSHSHITSRQSRDGTALLGQLRNDTPLPGSRNATTRSPLDLSVYSTTRTPRQSLRRARCALASLPFAPLPYRLNPILLPNTLPPPPPQPHPHSTSTNPRLNLTPSSLSGFL</sequence>
<dbReference type="AlphaFoldDB" id="W9RQ86"/>
<evidence type="ECO:0000256" key="1">
    <source>
        <dbReference type="SAM" id="MobiDB-lite"/>
    </source>
</evidence>
<feature type="region of interest" description="Disordered" evidence="1">
    <location>
        <begin position="21"/>
        <end position="59"/>
    </location>
</feature>
<proteinExistence type="predicted"/>
<feature type="region of interest" description="Disordered" evidence="1">
    <location>
        <begin position="97"/>
        <end position="133"/>
    </location>
</feature>
<protein>
    <submittedName>
        <fullName evidence="2">Uncharacterized protein</fullName>
    </submittedName>
</protein>
<gene>
    <name evidence="2" type="ORF">L484_012429</name>
</gene>
<evidence type="ECO:0000313" key="2">
    <source>
        <dbReference type="EMBL" id="EXC03816.1"/>
    </source>
</evidence>
<feature type="compositionally biased region" description="Polar residues" evidence="1">
    <location>
        <begin position="21"/>
        <end position="31"/>
    </location>
</feature>
<name>W9RQ86_9ROSA</name>
<dbReference type="Proteomes" id="UP000030645">
    <property type="component" value="Unassembled WGS sequence"/>
</dbReference>
<feature type="compositionally biased region" description="Polar residues" evidence="1">
    <location>
        <begin position="121"/>
        <end position="133"/>
    </location>
</feature>
<feature type="compositionally biased region" description="Pro residues" evidence="1">
    <location>
        <begin position="103"/>
        <end position="112"/>
    </location>
</feature>
<accession>W9RQ86</accession>
<keyword evidence="3" id="KW-1185">Reference proteome</keyword>
<reference evidence="3" key="1">
    <citation type="submission" date="2013-01" db="EMBL/GenBank/DDBJ databases">
        <title>Draft Genome Sequence of a Mulberry Tree, Morus notabilis C.K. Schneid.</title>
        <authorList>
            <person name="He N."/>
            <person name="Zhao S."/>
        </authorList>
    </citation>
    <scope>NUCLEOTIDE SEQUENCE</scope>
</reference>
<organism evidence="2 3">
    <name type="scientific">Morus notabilis</name>
    <dbReference type="NCBI Taxonomy" id="981085"/>
    <lineage>
        <taxon>Eukaryota</taxon>
        <taxon>Viridiplantae</taxon>
        <taxon>Streptophyta</taxon>
        <taxon>Embryophyta</taxon>
        <taxon>Tracheophyta</taxon>
        <taxon>Spermatophyta</taxon>
        <taxon>Magnoliopsida</taxon>
        <taxon>eudicotyledons</taxon>
        <taxon>Gunneridae</taxon>
        <taxon>Pentapetalae</taxon>
        <taxon>rosids</taxon>
        <taxon>fabids</taxon>
        <taxon>Rosales</taxon>
        <taxon>Moraceae</taxon>
        <taxon>Moreae</taxon>
        <taxon>Morus</taxon>
    </lineage>
</organism>
<evidence type="ECO:0000313" key="3">
    <source>
        <dbReference type="Proteomes" id="UP000030645"/>
    </source>
</evidence>
<dbReference type="EMBL" id="KE345396">
    <property type="protein sequence ID" value="EXC03816.1"/>
    <property type="molecule type" value="Genomic_DNA"/>
</dbReference>